<dbReference type="Proteomes" id="UP000007364">
    <property type="component" value="Unassembled WGS sequence"/>
</dbReference>
<proteinExistence type="inferred from homology"/>
<evidence type="ECO:0000313" key="5">
    <source>
        <dbReference type="EMBL" id="EKF55602.1"/>
    </source>
</evidence>
<dbReference type="PANTHER" id="PTHR43085:SF57">
    <property type="entry name" value="CARBOHYDRATE KINASE PFKB DOMAIN-CONTAINING PROTEIN"/>
    <property type="match status" value="1"/>
</dbReference>
<reference evidence="5 6" key="1">
    <citation type="journal article" date="2012" name="J. Bacteriol.">
        <title>Genome Sequence of Galbibacter marinum Type Strain ck-I2-15.</title>
        <authorList>
            <person name="Lai Q."/>
            <person name="Li C."/>
            <person name="Shao Z."/>
        </authorList>
    </citation>
    <scope>NUCLEOTIDE SEQUENCE [LARGE SCALE GENOMIC DNA]</scope>
    <source>
        <strain evidence="6">ck-I2-15</strain>
    </source>
</reference>
<dbReference type="OrthoDB" id="9813569at2"/>
<dbReference type="InterPro" id="IPR050306">
    <property type="entry name" value="PfkB_Carbo_kinase"/>
</dbReference>
<organism evidence="5 6">
    <name type="scientific">Galbibacter marinus</name>
    <dbReference type="NCBI Taxonomy" id="555500"/>
    <lineage>
        <taxon>Bacteria</taxon>
        <taxon>Pseudomonadati</taxon>
        <taxon>Bacteroidota</taxon>
        <taxon>Flavobacteriia</taxon>
        <taxon>Flavobacteriales</taxon>
        <taxon>Flavobacteriaceae</taxon>
        <taxon>Galbibacter</taxon>
    </lineage>
</organism>
<evidence type="ECO:0000256" key="2">
    <source>
        <dbReference type="ARBA" id="ARBA00022679"/>
    </source>
</evidence>
<keyword evidence="3 5" id="KW-0418">Kinase</keyword>
<dbReference type="PANTHER" id="PTHR43085">
    <property type="entry name" value="HEXOKINASE FAMILY MEMBER"/>
    <property type="match status" value="1"/>
</dbReference>
<dbReference type="RefSeq" id="WP_008991183.1">
    <property type="nucleotide sequence ID" value="NZ_AMSG01000006.1"/>
</dbReference>
<dbReference type="InterPro" id="IPR002173">
    <property type="entry name" value="Carboh/pur_kinase_PfkB_CS"/>
</dbReference>
<sequence length="300" mass="33220">MDDNLKITCYGEVLWDVFPTGEKIGGAPLNVAIRLQSMGVNTSMMSCVGDDVRGHKITDYLRGLKLNTSCIEMHADFPTGIVQVTLDKTGSATYDIKYPVAWDKISLTPKMVQAVESSDAFIYGSLVCRDPQSKHTLFELIPKSSFKVLDVNLRQGYYTQDLLLELIQSADFIKFNDDELFEIAQMMGSTFNSLEQNLEYIKSKVSASSICVTKGRHGALLVHNDKYYYNSGYKITVKDTVGAGDSFLATLLVKLLRNEDTQRALDFACGIGAMVAAESGANPVFEQSQIDEFINGRPLK</sequence>
<dbReference type="InterPro" id="IPR029056">
    <property type="entry name" value="Ribokinase-like"/>
</dbReference>
<dbReference type="PATRIC" id="fig|555500.3.peg.1361"/>
<dbReference type="GO" id="GO:0016301">
    <property type="term" value="F:kinase activity"/>
    <property type="evidence" value="ECO:0007669"/>
    <property type="project" value="UniProtKB-KW"/>
</dbReference>
<accession>K2QLG0</accession>
<dbReference type="EMBL" id="AMSG01000006">
    <property type="protein sequence ID" value="EKF55602.1"/>
    <property type="molecule type" value="Genomic_DNA"/>
</dbReference>
<dbReference type="Pfam" id="PF00294">
    <property type="entry name" value="PfkB"/>
    <property type="match status" value="1"/>
</dbReference>
<evidence type="ECO:0000259" key="4">
    <source>
        <dbReference type="Pfam" id="PF00294"/>
    </source>
</evidence>
<evidence type="ECO:0000313" key="6">
    <source>
        <dbReference type="Proteomes" id="UP000007364"/>
    </source>
</evidence>
<dbReference type="AlphaFoldDB" id="K2QLG0"/>
<keyword evidence="2" id="KW-0808">Transferase</keyword>
<dbReference type="Gene3D" id="3.40.1190.20">
    <property type="match status" value="1"/>
</dbReference>
<dbReference type="STRING" id="555500.I215_06567"/>
<feature type="domain" description="Carbohydrate kinase PfkB" evidence="4">
    <location>
        <begin position="12"/>
        <end position="283"/>
    </location>
</feature>
<gene>
    <name evidence="5" type="ORF">I215_06567</name>
</gene>
<dbReference type="SUPFAM" id="SSF53613">
    <property type="entry name" value="Ribokinase-like"/>
    <property type="match status" value="1"/>
</dbReference>
<comment type="caution">
    <text evidence="5">The sequence shown here is derived from an EMBL/GenBank/DDBJ whole genome shotgun (WGS) entry which is preliminary data.</text>
</comment>
<dbReference type="PROSITE" id="PS00583">
    <property type="entry name" value="PFKB_KINASES_1"/>
    <property type="match status" value="1"/>
</dbReference>
<dbReference type="CDD" id="cd01167">
    <property type="entry name" value="bac_FRK"/>
    <property type="match status" value="1"/>
</dbReference>
<evidence type="ECO:0000256" key="3">
    <source>
        <dbReference type="ARBA" id="ARBA00022777"/>
    </source>
</evidence>
<dbReference type="eggNOG" id="COG0524">
    <property type="taxonomic scope" value="Bacteria"/>
</dbReference>
<protein>
    <submittedName>
        <fullName evidence="5">PfkB family carbohydrate kinase</fullName>
    </submittedName>
</protein>
<dbReference type="InterPro" id="IPR011611">
    <property type="entry name" value="PfkB_dom"/>
</dbReference>
<keyword evidence="6" id="KW-1185">Reference proteome</keyword>
<name>K2QLG0_9FLAO</name>
<evidence type="ECO:0000256" key="1">
    <source>
        <dbReference type="ARBA" id="ARBA00010688"/>
    </source>
</evidence>
<comment type="similarity">
    <text evidence="1">Belongs to the carbohydrate kinase PfkB family.</text>
</comment>